<comment type="subcellular location">
    <subcellularLocation>
        <location evidence="1 9 10">Cytoplasm</location>
    </subcellularLocation>
</comment>
<dbReference type="InterPro" id="IPR020568">
    <property type="entry name" value="Ribosomal_Su5_D2-typ_SF"/>
</dbReference>
<dbReference type="SUPFAM" id="SSF54211">
    <property type="entry name" value="Ribosomal protein S5 domain 2-like"/>
    <property type="match status" value="1"/>
</dbReference>
<organism evidence="17 18">
    <name type="scientific">Pseudobacteriovorax antillogorgiicola</name>
    <dbReference type="NCBI Taxonomy" id="1513793"/>
    <lineage>
        <taxon>Bacteria</taxon>
        <taxon>Pseudomonadati</taxon>
        <taxon>Bdellovibrionota</taxon>
        <taxon>Oligoflexia</taxon>
        <taxon>Oligoflexales</taxon>
        <taxon>Pseudobacteriovoracaceae</taxon>
        <taxon>Pseudobacteriovorax</taxon>
    </lineage>
</organism>
<dbReference type="PIRSF" id="PIRSF001174">
    <property type="entry name" value="Lon_proteas"/>
    <property type="match status" value="1"/>
</dbReference>
<dbReference type="SUPFAM" id="SSF88697">
    <property type="entry name" value="PUA domain-like"/>
    <property type="match status" value="1"/>
</dbReference>
<dbReference type="PROSITE" id="PS01046">
    <property type="entry name" value="LON_SER"/>
    <property type="match status" value="1"/>
</dbReference>
<protein>
    <recommendedName>
        <fullName evidence="9 10">Lon protease</fullName>
        <ecNumber evidence="9 10">3.4.21.53</ecNumber>
    </recommendedName>
    <alternativeName>
        <fullName evidence="9">ATP-dependent protease La</fullName>
    </alternativeName>
</protein>
<evidence type="ECO:0000256" key="2">
    <source>
        <dbReference type="ARBA" id="ARBA00022490"/>
    </source>
</evidence>
<comment type="induction">
    <text evidence="9">By heat shock.</text>
</comment>
<dbReference type="HAMAP" id="MF_01973">
    <property type="entry name" value="lon_bact"/>
    <property type="match status" value="1"/>
</dbReference>
<dbReference type="InterPro" id="IPR015947">
    <property type="entry name" value="PUA-like_sf"/>
</dbReference>
<evidence type="ECO:0000256" key="10">
    <source>
        <dbReference type="PIRNR" id="PIRNR001174"/>
    </source>
</evidence>
<name>A0A1Y6CIJ9_9BACT</name>
<comment type="catalytic activity">
    <reaction evidence="9 10 13">
        <text>Hydrolysis of proteins in presence of ATP.</text>
        <dbReference type="EC" id="3.4.21.53"/>
    </reaction>
</comment>
<dbReference type="Gene3D" id="2.30.130.40">
    <property type="entry name" value="LON domain-like"/>
    <property type="match status" value="1"/>
</dbReference>
<dbReference type="Gene3D" id="3.40.50.300">
    <property type="entry name" value="P-loop containing nucleotide triphosphate hydrolases"/>
    <property type="match status" value="1"/>
</dbReference>
<dbReference type="InterPro" id="IPR014721">
    <property type="entry name" value="Ribsml_uS5_D2-typ_fold_subgr"/>
</dbReference>
<keyword evidence="18" id="KW-1185">Reference proteome</keyword>
<dbReference type="OrthoDB" id="5409139at2"/>
<keyword evidence="7 9" id="KW-0067">ATP-binding</keyword>
<dbReference type="AlphaFoldDB" id="A0A1Y6CIJ9"/>
<dbReference type="SMART" id="SM00382">
    <property type="entry name" value="AAA"/>
    <property type="match status" value="1"/>
</dbReference>
<dbReference type="GO" id="GO:0034605">
    <property type="term" value="P:cellular response to heat"/>
    <property type="evidence" value="ECO:0007669"/>
    <property type="project" value="UniProtKB-UniRule"/>
</dbReference>
<evidence type="ECO:0000256" key="13">
    <source>
        <dbReference type="PROSITE-ProRule" id="PRU01122"/>
    </source>
</evidence>
<dbReference type="EMBL" id="FWZT01000024">
    <property type="protein sequence ID" value="SMF68088.1"/>
    <property type="molecule type" value="Genomic_DNA"/>
</dbReference>
<dbReference type="InterPro" id="IPR003959">
    <property type="entry name" value="ATPase_AAA_core"/>
</dbReference>
<reference evidence="18" key="1">
    <citation type="submission" date="2017-04" db="EMBL/GenBank/DDBJ databases">
        <authorList>
            <person name="Varghese N."/>
            <person name="Submissions S."/>
        </authorList>
    </citation>
    <scope>NUCLEOTIDE SEQUENCE [LARGE SCALE GENOMIC DNA]</scope>
    <source>
        <strain evidence="18">RKEM611</strain>
    </source>
</reference>
<dbReference type="PROSITE" id="PS51786">
    <property type="entry name" value="LON_PROTEOLYTIC"/>
    <property type="match status" value="1"/>
</dbReference>
<feature type="domain" description="Lon N-terminal" evidence="16">
    <location>
        <begin position="6"/>
        <end position="204"/>
    </location>
</feature>
<dbReference type="GO" id="GO:0006515">
    <property type="term" value="P:protein quality control for misfolded or incompletely synthesized proteins"/>
    <property type="evidence" value="ECO:0007669"/>
    <property type="project" value="UniProtKB-UniRule"/>
</dbReference>
<evidence type="ECO:0000256" key="5">
    <source>
        <dbReference type="ARBA" id="ARBA00022801"/>
    </source>
</evidence>
<evidence type="ECO:0000313" key="18">
    <source>
        <dbReference type="Proteomes" id="UP000192907"/>
    </source>
</evidence>
<sequence length="794" mass="88441">MSDREYPILVTRDLIIFPSNSMPLTVASRRNRKAIDAAIESDGLILVVPVATHAKTGEATPDDLHRFGTVCKVDRSKSDSQNYQVILNGLYRAEIERISYTPDDKDIILGSYFAVDSHMDIDSETLDKLLSSGKGIAIEILKLSQGNGAQKLSDIVRGLDDPEVFIYLCASNLDLGIEEKLELLKTISIKYRLLKIIDILHMRKNSLQVQVEINHKLSNQMDKKQREVILREQLQTIREELGDMDESGSQLDYIPRIESSAMPDSVKKIAIDEAHRLEATPSASPEAPNIRNYLDLLLDLPWGNPEHEDIDITDARDTLDADHHGLTKVKNRIIQHLAVTQLNKGQQGVILLLVGPPGVGKTSLGRSIAKAMNREFVRISLGGVRDEAEIRGHRRTYLGSMPGRIIQGIKRAQVNNPVFLLDEIDKLSQGWGGDPSGALLEVLDPEQNNSFEDHYMDVPYDLSHVMFIATANSLEGIPGPLRDRMEIIQVSGYTTAEKFHIAKNHLWQSEIKRHGLIDQDVAIEDSALESIVHRYTRESGVRDLKRKLASVCRHLSEDVLTQDRSGTRTVVESELEDILGPEPFNPESAQEKLPAGVVTGLAWTPMGGEILFIESKLMPGKGKLTITGQLGDVMKESLHIAMSHVRSHMHKINRDFDYERYDIHVHVPAGAIPKDGPSAGITMVTSLISLLSHRLVSPKLAMSGELTLRGAVMPVGGIKEKVIAAHRAGIDTIILSSKNQKDLREVPEEVKKDVKFHFADTIEDVISKALSLELELNEVFTTHDYDHHRPQILS</sequence>
<dbReference type="InterPro" id="IPR003593">
    <property type="entry name" value="AAA+_ATPase"/>
</dbReference>
<proteinExistence type="evidence at transcript level"/>
<dbReference type="GO" id="GO:0005737">
    <property type="term" value="C:cytoplasm"/>
    <property type="evidence" value="ECO:0007669"/>
    <property type="project" value="UniProtKB-SubCell"/>
</dbReference>
<dbReference type="Gene3D" id="1.20.58.1480">
    <property type="match status" value="1"/>
</dbReference>
<keyword evidence="2 9" id="KW-0963">Cytoplasm</keyword>
<evidence type="ECO:0000256" key="3">
    <source>
        <dbReference type="ARBA" id="ARBA00022670"/>
    </source>
</evidence>
<comment type="function">
    <text evidence="9">ATP-dependent serine protease that mediates the selective degradation of mutant and abnormal proteins as well as certain short-lived regulatory proteins. Required for cellular homeostasis and for survival from DNA damage and developmental changes induced by stress. Degrades polypeptides processively to yield small peptide fragments that are 5 to 10 amino acids long. Binds to DNA in a double-stranded, site-specific manner.</text>
</comment>
<evidence type="ECO:0000256" key="6">
    <source>
        <dbReference type="ARBA" id="ARBA00022825"/>
    </source>
</evidence>
<dbReference type="GO" id="GO:0005524">
    <property type="term" value="F:ATP binding"/>
    <property type="evidence" value="ECO:0007669"/>
    <property type="project" value="UniProtKB-UniRule"/>
</dbReference>
<feature type="domain" description="Lon proteolytic" evidence="15">
    <location>
        <begin position="592"/>
        <end position="772"/>
    </location>
</feature>
<dbReference type="InterPro" id="IPR008269">
    <property type="entry name" value="Lon_proteolytic"/>
</dbReference>
<evidence type="ECO:0000256" key="4">
    <source>
        <dbReference type="ARBA" id="ARBA00022741"/>
    </source>
</evidence>
<dbReference type="GO" id="GO:0016887">
    <property type="term" value="F:ATP hydrolysis activity"/>
    <property type="evidence" value="ECO:0007669"/>
    <property type="project" value="UniProtKB-UniRule"/>
</dbReference>
<evidence type="ECO:0000259" key="16">
    <source>
        <dbReference type="PROSITE" id="PS51787"/>
    </source>
</evidence>
<keyword evidence="8 9" id="KW-0346">Stress response</keyword>
<dbReference type="SUPFAM" id="SSF52540">
    <property type="entry name" value="P-loop containing nucleoside triphosphate hydrolases"/>
    <property type="match status" value="1"/>
</dbReference>
<dbReference type="FunFam" id="3.40.50.300:FF:000382">
    <property type="entry name" value="Lon protease homolog 2, peroxisomal"/>
    <property type="match status" value="1"/>
</dbReference>
<evidence type="ECO:0000256" key="9">
    <source>
        <dbReference type="HAMAP-Rule" id="MF_01973"/>
    </source>
</evidence>
<dbReference type="Gene3D" id="3.30.230.10">
    <property type="match status" value="1"/>
</dbReference>
<comment type="subunit">
    <text evidence="9 10">Homohexamer. Organized in a ring with a central cavity.</text>
</comment>
<dbReference type="GO" id="GO:0004176">
    <property type="term" value="F:ATP-dependent peptidase activity"/>
    <property type="evidence" value="ECO:0007669"/>
    <property type="project" value="UniProtKB-UniRule"/>
</dbReference>
<evidence type="ECO:0000256" key="1">
    <source>
        <dbReference type="ARBA" id="ARBA00004496"/>
    </source>
</evidence>
<dbReference type="CDD" id="cd19500">
    <property type="entry name" value="RecA-like_Lon"/>
    <property type="match status" value="1"/>
</dbReference>
<dbReference type="EC" id="3.4.21.53" evidence="9 10"/>
<feature type="active site" evidence="9 11">
    <location>
        <position position="678"/>
    </location>
</feature>
<dbReference type="Pfam" id="PF00004">
    <property type="entry name" value="AAA"/>
    <property type="match status" value="1"/>
</dbReference>
<keyword evidence="6 9" id="KW-0720">Serine protease</keyword>
<dbReference type="PROSITE" id="PS51787">
    <property type="entry name" value="LON_N"/>
    <property type="match status" value="1"/>
</dbReference>
<dbReference type="InterPro" id="IPR027065">
    <property type="entry name" value="Lon_Prtase"/>
</dbReference>
<comment type="similarity">
    <text evidence="9 10 13 14">Belongs to the peptidase S16 family.</text>
</comment>
<dbReference type="Pfam" id="PF22667">
    <property type="entry name" value="Lon_lid"/>
    <property type="match status" value="1"/>
</dbReference>
<dbReference type="Gene3D" id="1.10.8.60">
    <property type="match status" value="1"/>
</dbReference>
<evidence type="ECO:0000256" key="7">
    <source>
        <dbReference type="ARBA" id="ARBA00022840"/>
    </source>
</evidence>
<dbReference type="InterPro" id="IPR027543">
    <property type="entry name" value="Lon_bac"/>
</dbReference>
<dbReference type="STRING" id="1513793.SAMN06296036_12410"/>
<dbReference type="PANTHER" id="PTHR10046">
    <property type="entry name" value="ATP DEPENDENT LON PROTEASE FAMILY MEMBER"/>
    <property type="match status" value="1"/>
</dbReference>
<dbReference type="InterPro" id="IPR027417">
    <property type="entry name" value="P-loop_NTPase"/>
</dbReference>
<keyword evidence="3 9" id="KW-0645">Protease</keyword>
<evidence type="ECO:0000256" key="11">
    <source>
        <dbReference type="PIRSR" id="PIRSR001174-1"/>
    </source>
</evidence>
<dbReference type="GO" id="GO:0043565">
    <property type="term" value="F:sequence-specific DNA binding"/>
    <property type="evidence" value="ECO:0007669"/>
    <property type="project" value="UniProtKB-UniRule"/>
</dbReference>
<evidence type="ECO:0000259" key="15">
    <source>
        <dbReference type="PROSITE" id="PS51786"/>
    </source>
</evidence>
<dbReference type="InterPro" id="IPR003111">
    <property type="entry name" value="Lon_prtase_N"/>
</dbReference>
<dbReference type="GO" id="GO:0004252">
    <property type="term" value="F:serine-type endopeptidase activity"/>
    <property type="evidence" value="ECO:0007669"/>
    <property type="project" value="UniProtKB-UniRule"/>
</dbReference>
<dbReference type="InterPro" id="IPR008268">
    <property type="entry name" value="Peptidase_S16_AS"/>
</dbReference>
<keyword evidence="5 9" id="KW-0378">Hydrolase</keyword>
<dbReference type="Pfam" id="PF02190">
    <property type="entry name" value="LON_substr_bdg"/>
    <property type="match status" value="1"/>
</dbReference>
<gene>
    <name evidence="9" type="primary">lon</name>
    <name evidence="17" type="ORF">SAMN06296036_12410</name>
</gene>
<feature type="active site" evidence="9 11">
    <location>
        <position position="721"/>
    </location>
</feature>
<evidence type="ECO:0000313" key="17">
    <source>
        <dbReference type="EMBL" id="SMF68088.1"/>
    </source>
</evidence>
<dbReference type="InterPro" id="IPR046336">
    <property type="entry name" value="Lon_prtase_N_sf"/>
</dbReference>
<evidence type="ECO:0000256" key="14">
    <source>
        <dbReference type="RuleBase" id="RU000591"/>
    </source>
</evidence>
<evidence type="ECO:0000256" key="12">
    <source>
        <dbReference type="PIRSR" id="PIRSR001174-2"/>
    </source>
</evidence>
<accession>A0A1Y6CIJ9</accession>
<dbReference type="SMART" id="SM00464">
    <property type="entry name" value="LON"/>
    <property type="match status" value="1"/>
</dbReference>
<dbReference type="InterPro" id="IPR054594">
    <property type="entry name" value="Lon_lid"/>
</dbReference>
<dbReference type="RefSeq" id="WP_132323792.1">
    <property type="nucleotide sequence ID" value="NZ_FWZT01000024.1"/>
</dbReference>
<keyword evidence="4 9" id="KW-0547">Nucleotide-binding</keyword>
<dbReference type="Proteomes" id="UP000192907">
    <property type="component" value="Unassembled WGS sequence"/>
</dbReference>
<feature type="binding site" evidence="9 12">
    <location>
        <begin position="355"/>
        <end position="362"/>
    </location>
    <ligand>
        <name>ATP</name>
        <dbReference type="ChEBI" id="CHEBI:30616"/>
    </ligand>
</feature>
<dbReference type="PRINTS" id="PR00830">
    <property type="entry name" value="ENDOLAPTASE"/>
</dbReference>
<dbReference type="NCBIfam" id="TIGR00763">
    <property type="entry name" value="lon"/>
    <property type="match status" value="1"/>
</dbReference>
<evidence type="ECO:0000256" key="8">
    <source>
        <dbReference type="ARBA" id="ARBA00023016"/>
    </source>
</evidence>
<dbReference type="InterPro" id="IPR004815">
    <property type="entry name" value="Lon_bac/euk-typ"/>
</dbReference>
<dbReference type="Pfam" id="PF05362">
    <property type="entry name" value="Lon_C"/>
    <property type="match status" value="1"/>
</dbReference>
<dbReference type="Gene3D" id="1.20.5.5270">
    <property type="match status" value="1"/>
</dbReference>